<dbReference type="Proteomes" id="UP001317532">
    <property type="component" value="Chromosome"/>
</dbReference>
<sequence length="113" mass="11603">MPVHARALAAGLVLVLLAYVIRASPGAAAAARTFPGSATGSVKSRPVRANAVDDAKVDARDALDRSCANLAKAMHARRGTTSNVRIVKVDVSDGRGSGWDATVTLSDMCTLDG</sequence>
<organism evidence="1 2">
    <name type="scientific">Vulcanimicrobium alpinum</name>
    <dbReference type="NCBI Taxonomy" id="3016050"/>
    <lineage>
        <taxon>Bacteria</taxon>
        <taxon>Bacillati</taxon>
        <taxon>Vulcanimicrobiota</taxon>
        <taxon>Vulcanimicrobiia</taxon>
        <taxon>Vulcanimicrobiales</taxon>
        <taxon>Vulcanimicrobiaceae</taxon>
        <taxon>Vulcanimicrobium</taxon>
    </lineage>
</organism>
<proteinExistence type="predicted"/>
<gene>
    <name evidence="1" type="ORF">WPS_04810</name>
</gene>
<dbReference type="EMBL" id="AP025523">
    <property type="protein sequence ID" value="BDE05205.1"/>
    <property type="molecule type" value="Genomic_DNA"/>
</dbReference>
<dbReference type="AlphaFoldDB" id="A0AAN2C803"/>
<evidence type="ECO:0000313" key="2">
    <source>
        <dbReference type="Proteomes" id="UP001317532"/>
    </source>
</evidence>
<name>A0AAN2C803_UNVUL</name>
<accession>A0AAN2C803</accession>
<dbReference type="KEGG" id="vab:WPS_04810"/>
<evidence type="ECO:0000313" key="1">
    <source>
        <dbReference type="EMBL" id="BDE05205.1"/>
    </source>
</evidence>
<reference evidence="1 2" key="1">
    <citation type="journal article" date="2022" name="ISME Commun">
        <title>Vulcanimicrobium alpinus gen. nov. sp. nov., the first cultivated representative of the candidate phylum 'Eremiobacterota', is a metabolically versatile aerobic anoxygenic phototroph.</title>
        <authorList>
            <person name="Yabe S."/>
            <person name="Muto K."/>
            <person name="Abe K."/>
            <person name="Yokota A."/>
            <person name="Staudigel H."/>
            <person name="Tebo B.M."/>
        </authorList>
    </citation>
    <scope>NUCLEOTIDE SEQUENCE [LARGE SCALE GENOMIC DNA]</scope>
    <source>
        <strain evidence="1 2">WC8-2</strain>
    </source>
</reference>
<keyword evidence="2" id="KW-1185">Reference proteome</keyword>
<protein>
    <submittedName>
        <fullName evidence="1">Uncharacterized protein</fullName>
    </submittedName>
</protein>